<organism evidence="1 2">
    <name type="scientific">Macrophomina phaseolina (strain MS6)</name>
    <name type="common">Charcoal rot fungus</name>
    <dbReference type="NCBI Taxonomy" id="1126212"/>
    <lineage>
        <taxon>Eukaryota</taxon>
        <taxon>Fungi</taxon>
        <taxon>Dikarya</taxon>
        <taxon>Ascomycota</taxon>
        <taxon>Pezizomycotina</taxon>
        <taxon>Dothideomycetes</taxon>
        <taxon>Dothideomycetes incertae sedis</taxon>
        <taxon>Botryosphaeriales</taxon>
        <taxon>Botryosphaeriaceae</taxon>
        <taxon>Macrophomina</taxon>
    </lineage>
</organism>
<accession>K2S178</accession>
<dbReference type="AlphaFoldDB" id="K2S178"/>
<dbReference type="VEuPathDB" id="FungiDB:MPH_06518"/>
<reference evidence="1 2" key="1">
    <citation type="journal article" date="2012" name="BMC Genomics">
        <title>Tools to kill: Genome of one of the most destructive plant pathogenic fungi Macrophomina phaseolina.</title>
        <authorList>
            <person name="Islam M.S."/>
            <person name="Haque M.S."/>
            <person name="Islam M.M."/>
            <person name="Emdad E.M."/>
            <person name="Halim A."/>
            <person name="Hossen Q.M.M."/>
            <person name="Hossain M.Z."/>
            <person name="Ahmed B."/>
            <person name="Rahim S."/>
            <person name="Rahman M.S."/>
            <person name="Alam M.M."/>
            <person name="Hou S."/>
            <person name="Wan X."/>
            <person name="Saito J.A."/>
            <person name="Alam M."/>
        </authorList>
    </citation>
    <scope>NUCLEOTIDE SEQUENCE [LARGE SCALE GENOMIC DNA]</scope>
    <source>
        <strain evidence="1 2">MS6</strain>
    </source>
</reference>
<proteinExistence type="predicted"/>
<comment type="caution">
    <text evidence="1">The sequence shown here is derived from an EMBL/GenBank/DDBJ whole genome shotgun (WGS) entry which is preliminary data.</text>
</comment>
<gene>
    <name evidence="1" type="ORF">MPH_06518</name>
</gene>
<evidence type="ECO:0000313" key="2">
    <source>
        <dbReference type="Proteomes" id="UP000007129"/>
    </source>
</evidence>
<name>K2S178_MACPH</name>
<dbReference type="EMBL" id="AHHD01000282">
    <property type="protein sequence ID" value="EKG16264.1"/>
    <property type="molecule type" value="Genomic_DNA"/>
</dbReference>
<dbReference type="Proteomes" id="UP000007129">
    <property type="component" value="Unassembled WGS sequence"/>
</dbReference>
<evidence type="ECO:0000313" key="1">
    <source>
        <dbReference type="EMBL" id="EKG16264.1"/>
    </source>
</evidence>
<dbReference type="HOGENOM" id="CLU_2061946_0_0_1"/>
<protein>
    <submittedName>
        <fullName evidence="1">Cytochrome P450</fullName>
    </submittedName>
</protein>
<sequence length="119" mass="13305">MTMVTPRKPTVPITTWMALHSALRVTLRTTLSWLYNNSQQGTPLPRTLAVLGRRYFPCFSLCRACDHWSTRVCTGPRTGPQAAASTTIISPRHNSKASLKAQDNMVHHEEIQKKAFGEA</sequence>
<dbReference type="InParanoid" id="K2S178"/>